<organism evidence="2 3">
    <name type="scientific">Selenomonas sputigena</name>
    <dbReference type="NCBI Taxonomy" id="69823"/>
    <lineage>
        <taxon>Bacteria</taxon>
        <taxon>Bacillati</taxon>
        <taxon>Bacillota</taxon>
        <taxon>Negativicutes</taxon>
        <taxon>Selenomonadales</taxon>
        <taxon>Selenomonadaceae</taxon>
        <taxon>Selenomonas</taxon>
    </lineage>
</organism>
<dbReference type="Proteomes" id="UP001559623">
    <property type="component" value="Unassembled WGS sequence"/>
</dbReference>
<dbReference type="InterPro" id="IPR052345">
    <property type="entry name" value="Rad_response_metalloprotease"/>
</dbReference>
<accession>A0ABV3X5X4</accession>
<evidence type="ECO:0000313" key="3">
    <source>
        <dbReference type="Proteomes" id="UP001559623"/>
    </source>
</evidence>
<evidence type="ECO:0000313" key="2">
    <source>
        <dbReference type="EMBL" id="MEX5285012.1"/>
    </source>
</evidence>
<dbReference type="RefSeq" id="WP_368846744.1">
    <property type="nucleotide sequence ID" value="NZ_CP194411.1"/>
</dbReference>
<dbReference type="Gene3D" id="1.10.10.2910">
    <property type="match status" value="1"/>
</dbReference>
<dbReference type="PANTHER" id="PTHR43236">
    <property type="entry name" value="ANTITOXIN HIGA1"/>
    <property type="match status" value="1"/>
</dbReference>
<comment type="caution">
    <text evidence="2">The sequence shown here is derived from an EMBL/GenBank/DDBJ whole genome shotgun (WGS) entry which is preliminary data.</text>
</comment>
<dbReference type="InterPro" id="IPR010359">
    <property type="entry name" value="IrrE_HExxH"/>
</dbReference>
<reference evidence="2 3" key="1">
    <citation type="submission" date="2023-04" db="EMBL/GenBank/DDBJ databases">
        <title>Genome Sequence of Selenomonas sputigena ATCC 33150.</title>
        <authorList>
            <person name="Miller D.P."/>
            <person name="Anvari S."/>
            <person name="Polson S.W."/>
            <person name="Macdonald M."/>
            <person name="Mcdowell J.V."/>
        </authorList>
    </citation>
    <scope>NUCLEOTIDE SEQUENCE [LARGE SCALE GENOMIC DNA]</scope>
    <source>
        <strain evidence="2 3">ATCC 33150</strain>
    </source>
</reference>
<proteinExistence type="predicted"/>
<name>A0ABV3X5X4_9FIRM</name>
<gene>
    <name evidence="2" type="ORF">QCO44_05055</name>
</gene>
<feature type="domain" description="IrrE N-terminal-like" evidence="1">
    <location>
        <begin position="198"/>
        <end position="297"/>
    </location>
</feature>
<dbReference type="Pfam" id="PF06114">
    <property type="entry name" value="Peptidase_M78"/>
    <property type="match status" value="1"/>
</dbReference>
<dbReference type="EMBL" id="JARVLH010000003">
    <property type="protein sequence ID" value="MEX5285012.1"/>
    <property type="molecule type" value="Genomic_DNA"/>
</dbReference>
<protein>
    <submittedName>
        <fullName evidence="2">ImmA/IrrE family metallo-endopeptidase</fullName>
    </submittedName>
</protein>
<dbReference type="PANTHER" id="PTHR43236:SF2">
    <property type="entry name" value="BLL0069 PROTEIN"/>
    <property type="match status" value="1"/>
</dbReference>
<keyword evidence="3" id="KW-1185">Reference proteome</keyword>
<sequence length="385" mass="43772">MAGVTVPVHSAIIDWVLQNIHEEQMEPKVLERLDAWKNGKKVPTMNQIEEMSRKTHIPFGYFFLQTPPQEDVSLVEYRTVGSKTGARASRNLIDILDQMTAIQDWMRDQLQADGAKPLAFVGSADVHEPVSRTAQRIRRSLHLDIRWYEEGRSAEENFGTLRERLTRCGVLVFTGGKVGCNTRRLLDIQEFRAFTLVDARAPLIFINTADAPNGRIFSLLHETAHIFFGENSLFNHAEWSSSAVSLPEQKCNAAASEILVPEEEFRRIWNPSMSLEEMTEIAARHFRCSEAVILRRAYDDGKIARGEYLRLMSMQKARYQKMKAEKQKSSGGDFYNTLLSNLDHRFLSALHRSVLQGNTQDTDAYRLTGTNRKTYTMAIAKMGGA</sequence>
<evidence type="ECO:0000259" key="1">
    <source>
        <dbReference type="Pfam" id="PF06114"/>
    </source>
</evidence>